<keyword evidence="4" id="KW-1185">Reference proteome</keyword>
<feature type="region of interest" description="Disordered" evidence="1">
    <location>
        <begin position="143"/>
        <end position="184"/>
    </location>
</feature>
<dbReference type="GO" id="GO:0016020">
    <property type="term" value="C:membrane"/>
    <property type="evidence" value="ECO:0007669"/>
    <property type="project" value="InterPro"/>
</dbReference>
<feature type="transmembrane region" description="Helical" evidence="2">
    <location>
        <begin position="5"/>
        <end position="21"/>
    </location>
</feature>
<dbReference type="KEGG" id="cate:C2869_04420"/>
<dbReference type="OrthoDB" id="9792788at2"/>
<evidence type="ECO:0000313" key="3">
    <source>
        <dbReference type="EMBL" id="AWB65728.1"/>
    </source>
</evidence>
<dbReference type="Pfam" id="PF04186">
    <property type="entry name" value="FxsA"/>
    <property type="match status" value="1"/>
</dbReference>
<dbReference type="RefSeq" id="WP_108601803.1">
    <property type="nucleotide sequence ID" value="NZ_CP026604.1"/>
</dbReference>
<name>A0A2S0VNC6_9ALTE</name>
<keyword evidence="2" id="KW-1133">Transmembrane helix</keyword>
<reference evidence="3 4" key="1">
    <citation type="submission" date="2018-01" db="EMBL/GenBank/DDBJ databases">
        <title>Genome sequence of a Cantenovulum-like bacteria.</title>
        <authorList>
            <person name="Tan W.R."/>
            <person name="Lau N.-S."/>
            <person name="Go F."/>
            <person name="Amirul A.-A.A."/>
        </authorList>
    </citation>
    <scope>NUCLEOTIDE SEQUENCE [LARGE SCALE GENOMIC DNA]</scope>
    <source>
        <strain evidence="3 4">CCB-QB4</strain>
    </source>
</reference>
<protein>
    <submittedName>
        <fullName evidence="3">Membrane protein FxsA</fullName>
    </submittedName>
</protein>
<dbReference type="NCBIfam" id="NF008528">
    <property type="entry name" value="PRK11463.1-2"/>
    <property type="match status" value="1"/>
</dbReference>
<gene>
    <name evidence="3" type="ORF">C2869_04420</name>
</gene>
<keyword evidence="2" id="KW-0812">Transmembrane</keyword>
<sequence>MFAKLFILFAIMPIIEIALLLEVGEIIGGWTTLGIVILTAFIGAKLVREQGIQTLHSLRTQTASGQLPAQTLVEGLMLLIAGVLLVTPGFVTDAIGFLLTIPVTRKPIALAVYAQIKDKLVVQSNMQGGFHSQQGFHQQDFQHHDFHQKRQHDLGANPFDRQPKKGSNPSQQGDIIDGEFERKD</sequence>
<dbReference type="Proteomes" id="UP000244441">
    <property type="component" value="Chromosome"/>
</dbReference>
<dbReference type="EMBL" id="CP026604">
    <property type="protein sequence ID" value="AWB65728.1"/>
    <property type="molecule type" value="Genomic_DNA"/>
</dbReference>
<evidence type="ECO:0000313" key="4">
    <source>
        <dbReference type="Proteomes" id="UP000244441"/>
    </source>
</evidence>
<accession>A0A2S0VNC6</accession>
<evidence type="ECO:0000256" key="2">
    <source>
        <dbReference type="SAM" id="Phobius"/>
    </source>
</evidence>
<dbReference type="PANTHER" id="PTHR35335">
    <property type="entry name" value="UPF0716 PROTEIN FXSA"/>
    <property type="match status" value="1"/>
</dbReference>
<keyword evidence="2" id="KW-0472">Membrane</keyword>
<organism evidence="3 4">
    <name type="scientific">Saccharobesus litoralis</name>
    <dbReference type="NCBI Taxonomy" id="2172099"/>
    <lineage>
        <taxon>Bacteria</taxon>
        <taxon>Pseudomonadati</taxon>
        <taxon>Pseudomonadota</taxon>
        <taxon>Gammaproteobacteria</taxon>
        <taxon>Alteromonadales</taxon>
        <taxon>Alteromonadaceae</taxon>
        <taxon>Saccharobesus</taxon>
    </lineage>
</organism>
<dbReference type="InterPro" id="IPR007313">
    <property type="entry name" value="FxsA"/>
</dbReference>
<dbReference type="AlphaFoldDB" id="A0A2S0VNC6"/>
<evidence type="ECO:0000256" key="1">
    <source>
        <dbReference type="SAM" id="MobiDB-lite"/>
    </source>
</evidence>
<proteinExistence type="predicted"/>
<dbReference type="PANTHER" id="PTHR35335:SF1">
    <property type="entry name" value="UPF0716 PROTEIN FXSA"/>
    <property type="match status" value="1"/>
</dbReference>
<feature type="transmembrane region" description="Helical" evidence="2">
    <location>
        <begin position="76"/>
        <end position="99"/>
    </location>
</feature>